<dbReference type="KEGG" id="ful:C4N20_10680"/>
<feature type="domain" description="CusB-like beta-barrel" evidence="2">
    <location>
        <begin position="207"/>
        <end position="277"/>
    </location>
</feature>
<sequence>MKKLLVVISLLAFAACGDKKAVQAEKKEVVKLAKTIDLNEQNLEYVKDYNGELRPVNEVTIITPTGGDVKKVNFKNGDIVKKGDVIVELTDASTEASYYEAEGNLLKARSSYSTDKISYEKYKKLFAKEIVSEDEYLNSKNKYETSLGGLKIAEANFIRAKDNFSRLKVTAQMAGTITDLDLKEFEKVPASQKILTIVDNSSMELVIAVSGKDTEYTKVGGKAEIFVDELGEKLEGTITEINLSSDSNTKKYSVKINVKNENQRLLKGLYAKVKLQQGYIKGLFVPKKAIMIKDLYSYIVISRNNTAIVYKVTPDITIGDEQMIEFPDYQPGDKVVVEGQYLLNNNDKIKEN</sequence>
<dbReference type="Gene3D" id="2.40.420.20">
    <property type="match status" value="1"/>
</dbReference>
<protein>
    <submittedName>
        <fullName evidence="3">Efflux pump periplasmic linker BepF</fullName>
    </submittedName>
</protein>
<dbReference type="RefSeq" id="WP_005976187.1">
    <property type="nucleotide sequence ID" value="NZ_CABKNW010000001.1"/>
</dbReference>
<dbReference type="Gene3D" id="2.40.30.170">
    <property type="match status" value="1"/>
</dbReference>
<dbReference type="InterPro" id="IPR006143">
    <property type="entry name" value="RND_pump_MFP"/>
</dbReference>
<reference evidence="3 4" key="1">
    <citation type="submission" date="2018-06" db="EMBL/GenBank/DDBJ databases">
        <authorList>
            <consortium name="Pathogen Informatics"/>
            <person name="Doyle S."/>
        </authorList>
    </citation>
    <scope>NUCLEOTIDE SEQUENCE [LARGE SCALE GENOMIC DNA]</scope>
    <source>
        <strain evidence="3 4">NCTC12112</strain>
    </source>
</reference>
<proteinExistence type="inferred from homology"/>
<evidence type="ECO:0000259" key="2">
    <source>
        <dbReference type="Pfam" id="PF25954"/>
    </source>
</evidence>
<dbReference type="SUPFAM" id="SSF111369">
    <property type="entry name" value="HlyD-like secretion proteins"/>
    <property type="match status" value="1"/>
</dbReference>
<evidence type="ECO:0000313" key="4">
    <source>
        <dbReference type="Proteomes" id="UP000249008"/>
    </source>
</evidence>
<evidence type="ECO:0000256" key="1">
    <source>
        <dbReference type="ARBA" id="ARBA00009477"/>
    </source>
</evidence>
<dbReference type="Gene3D" id="2.40.50.100">
    <property type="match status" value="1"/>
</dbReference>
<dbReference type="NCBIfam" id="TIGR01730">
    <property type="entry name" value="RND_mfp"/>
    <property type="match status" value="1"/>
</dbReference>
<dbReference type="PROSITE" id="PS51257">
    <property type="entry name" value="PROKAR_LIPOPROTEIN"/>
    <property type="match status" value="1"/>
</dbReference>
<dbReference type="GO" id="GO:0015562">
    <property type="term" value="F:efflux transmembrane transporter activity"/>
    <property type="evidence" value="ECO:0007669"/>
    <property type="project" value="TreeGrafter"/>
</dbReference>
<dbReference type="EMBL" id="LS483487">
    <property type="protein sequence ID" value="SQJ00389.1"/>
    <property type="molecule type" value="Genomic_DNA"/>
</dbReference>
<gene>
    <name evidence="3" type="primary">bepF_1</name>
    <name evidence="3" type="ORF">NCTC12112_00692</name>
</gene>
<dbReference type="AlphaFoldDB" id="A0AAX1TQL5"/>
<dbReference type="GeneID" id="78455279"/>
<dbReference type="Pfam" id="PF25954">
    <property type="entry name" value="Beta-barrel_RND_2"/>
    <property type="match status" value="1"/>
</dbReference>
<comment type="similarity">
    <text evidence="1">Belongs to the membrane fusion protein (MFP) (TC 8.A.1) family.</text>
</comment>
<dbReference type="PANTHER" id="PTHR30469:SF33">
    <property type="entry name" value="SLR1207 PROTEIN"/>
    <property type="match status" value="1"/>
</dbReference>
<evidence type="ECO:0000313" key="3">
    <source>
        <dbReference type="EMBL" id="SQJ00389.1"/>
    </source>
</evidence>
<organism evidence="3 4">
    <name type="scientific">Fusobacterium ulcerans</name>
    <dbReference type="NCBI Taxonomy" id="861"/>
    <lineage>
        <taxon>Bacteria</taxon>
        <taxon>Fusobacteriati</taxon>
        <taxon>Fusobacteriota</taxon>
        <taxon>Fusobacteriia</taxon>
        <taxon>Fusobacteriales</taxon>
        <taxon>Fusobacteriaceae</taxon>
        <taxon>Fusobacterium</taxon>
    </lineage>
</organism>
<accession>A0AAX1TQL5</accession>
<dbReference type="InterPro" id="IPR058792">
    <property type="entry name" value="Beta-barrel_RND_2"/>
</dbReference>
<name>A0AAX1TQL5_9FUSO</name>
<dbReference type="GO" id="GO:1990281">
    <property type="term" value="C:efflux pump complex"/>
    <property type="evidence" value="ECO:0007669"/>
    <property type="project" value="TreeGrafter"/>
</dbReference>
<dbReference type="Proteomes" id="UP000249008">
    <property type="component" value="Chromosome 1"/>
</dbReference>
<dbReference type="Gene3D" id="1.10.287.470">
    <property type="entry name" value="Helix hairpin bin"/>
    <property type="match status" value="1"/>
</dbReference>
<dbReference type="PANTHER" id="PTHR30469">
    <property type="entry name" value="MULTIDRUG RESISTANCE PROTEIN MDTA"/>
    <property type="match status" value="1"/>
</dbReference>